<keyword evidence="5" id="KW-1185">Reference proteome</keyword>
<name>A0A6A4I9X8_9AGAR</name>
<evidence type="ECO:0000259" key="3">
    <source>
        <dbReference type="PROSITE" id="PS50009"/>
    </source>
</evidence>
<gene>
    <name evidence="4" type="ORF">BT96DRAFT_914732</name>
</gene>
<organism evidence="4 5">
    <name type="scientific">Gymnopus androsaceus JB14</name>
    <dbReference type="NCBI Taxonomy" id="1447944"/>
    <lineage>
        <taxon>Eukaryota</taxon>
        <taxon>Fungi</taxon>
        <taxon>Dikarya</taxon>
        <taxon>Basidiomycota</taxon>
        <taxon>Agaricomycotina</taxon>
        <taxon>Agaricomycetes</taxon>
        <taxon>Agaricomycetidae</taxon>
        <taxon>Agaricales</taxon>
        <taxon>Marasmiineae</taxon>
        <taxon>Omphalotaceae</taxon>
        <taxon>Gymnopus</taxon>
    </lineage>
</organism>
<dbReference type="AlphaFoldDB" id="A0A6A4I9X8"/>
<evidence type="ECO:0000256" key="2">
    <source>
        <dbReference type="PROSITE-ProRule" id="PRU00168"/>
    </source>
</evidence>
<keyword evidence="1 2" id="KW-0344">Guanine-nucleotide releasing factor</keyword>
<dbReference type="InterPro" id="IPR008937">
    <property type="entry name" value="Ras-like_GEF"/>
</dbReference>
<dbReference type="PANTHER" id="PTHR23113:SF368">
    <property type="entry name" value="CELL DIVISION CONTROL PROTEIN 25"/>
    <property type="match status" value="1"/>
</dbReference>
<dbReference type="OrthoDB" id="546434at2759"/>
<dbReference type="InterPro" id="IPR036964">
    <property type="entry name" value="RASGEF_cat_dom_sf"/>
</dbReference>
<dbReference type="PROSITE" id="PS50009">
    <property type="entry name" value="RASGEF_CAT"/>
    <property type="match status" value="1"/>
</dbReference>
<dbReference type="Gene3D" id="1.10.840.10">
    <property type="entry name" value="Ras guanine-nucleotide exchange factors catalytic domain"/>
    <property type="match status" value="1"/>
</dbReference>
<evidence type="ECO:0000313" key="5">
    <source>
        <dbReference type="Proteomes" id="UP000799118"/>
    </source>
</evidence>
<dbReference type="SMART" id="SM00147">
    <property type="entry name" value="RasGEF"/>
    <property type="match status" value="1"/>
</dbReference>
<evidence type="ECO:0000313" key="4">
    <source>
        <dbReference type="EMBL" id="KAE9407436.1"/>
    </source>
</evidence>
<accession>A0A6A4I9X8</accession>
<dbReference type="InterPro" id="IPR023578">
    <property type="entry name" value="Ras_GEF_dom_sf"/>
</dbReference>
<dbReference type="GO" id="GO:0007265">
    <property type="term" value="P:Ras protein signal transduction"/>
    <property type="evidence" value="ECO:0007669"/>
    <property type="project" value="TreeGrafter"/>
</dbReference>
<dbReference type="SUPFAM" id="SSF48366">
    <property type="entry name" value="Ras GEF"/>
    <property type="match status" value="1"/>
</dbReference>
<sequence length="192" mass="21824">MSSSTSKNLKLTDIDPLDLARQLTLLESALYQKIQPMEFLQRARQVRARRLEQGSDSAINAMAQDNIGSVIQTTNRIVDWMMESVLSSSNSQSTNKNEEEDARKRAGTVEYFVLVAAHCRALHNFSTMTAIVCGLNSSPIRRLRRTWAQVSQQHMAQFREMRDGIEQYPRFRQVSVDVGNCGPALCTVHWYV</sequence>
<dbReference type="GO" id="GO:0005085">
    <property type="term" value="F:guanyl-nucleotide exchange factor activity"/>
    <property type="evidence" value="ECO:0007669"/>
    <property type="project" value="UniProtKB-KW"/>
</dbReference>
<evidence type="ECO:0000256" key="1">
    <source>
        <dbReference type="ARBA" id="ARBA00022658"/>
    </source>
</evidence>
<dbReference type="PANTHER" id="PTHR23113">
    <property type="entry name" value="GUANINE NUCLEOTIDE EXCHANGE FACTOR"/>
    <property type="match status" value="1"/>
</dbReference>
<dbReference type="EMBL" id="ML769396">
    <property type="protein sequence ID" value="KAE9407436.1"/>
    <property type="molecule type" value="Genomic_DNA"/>
</dbReference>
<proteinExistence type="predicted"/>
<dbReference type="Pfam" id="PF00617">
    <property type="entry name" value="RasGEF"/>
    <property type="match status" value="1"/>
</dbReference>
<protein>
    <submittedName>
        <fullName evidence="4">Ras GEF</fullName>
    </submittedName>
</protein>
<dbReference type="GO" id="GO:0005886">
    <property type="term" value="C:plasma membrane"/>
    <property type="evidence" value="ECO:0007669"/>
    <property type="project" value="TreeGrafter"/>
</dbReference>
<feature type="domain" description="Ras-GEF" evidence="3">
    <location>
        <begin position="15"/>
        <end position="192"/>
    </location>
</feature>
<dbReference type="Proteomes" id="UP000799118">
    <property type="component" value="Unassembled WGS sequence"/>
</dbReference>
<dbReference type="InterPro" id="IPR001895">
    <property type="entry name" value="RASGEF_cat_dom"/>
</dbReference>
<reference evidence="4" key="1">
    <citation type="journal article" date="2019" name="Environ. Microbiol.">
        <title>Fungal ecological strategies reflected in gene transcription - a case study of two litter decomposers.</title>
        <authorList>
            <person name="Barbi F."/>
            <person name="Kohler A."/>
            <person name="Barry K."/>
            <person name="Baskaran P."/>
            <person name="Daum C."/>
            <person name="Fauchery L."/>
            <person name="Ihrmark K."/>
            <person name="Kuo A."/>
            <person name="LaButti K."/>
            <person name="Lipzen A."/>
            <person name="Morin E."/>
            <person name="Grigoriev I.V."/>
            <person name="Henrissat B."/>
            <person name="Lindahl B."/>
            <person name="Martin F."/>
        </authorList>
    </citation>
    <scope>NUCLEOTIDE SEQUENCE</scope>
    <source>
        <strain evidence="4">JB14</strain>
    </source>
</reference>